<keyword evidence="7" id="KW-0819">tRNA processing</keyword>
<dbReference type="FunFam" id="3.30.200.20:FF:000201">
    <property type="entry name" value="TP53-regulating kinase isoform X1"/>
    <property type="match status" value="1"/>
</dbReference>
<gene>
    <name evidence="22" type="ORF">P5673_017792</name>
</gene>
<feature type="coiled-coil region" evidence="20">
    <location>
        <begin position="104"/>
        <end position="131"/>
    </location>
</feature>
<dbReference type="GO" id="GO:0005524">
    <property type="term" value="F:ATP binding"/>
    <property type="evidence" value="ECO:0007669"/>
    <property type="project" value="UniProtKB-KW"/>
</dbReference>
<dbReference type="GO" id="GO:0005634">
    <property type="term" value="C:nucleus"/>
    <property type="evidence" value="ECO:0007669"/>
    <property type="project" value="UniProtKB-SubCell"/>
</dbReference>
<comment type="caution">
    <text evidence="22">The sequence shown here is derived from an EMBL/GenBank/DDBJ whole genome shotgun (WGS) entry which is preliminary data.</text>
</comment>
<evidence type="ECO:0000256" key="2">
    <source>
        <dbReference type="ARBA" id="ARBA00010630"/>
    </source>
</evidence>
<dbReference type="PROSITE" id="PS50011">
    <property type="entry name" value="PROTEIN_KINASE_DOM"/>
    <property type="match status" value="1"/>
</dbReference>
<dbReference type="GO" id="GO:0070525">
    <property type="term" value="P:tRNA threonylcarbamoyladenosine metabolic process"/>
    <property type="evidence" value="ECO:0007669"/>
    <property type="project" value="TreeGrafter"/>
</dbReference>
<evidence type="ECO:0000256" key="9">
    <source>
        <dbReference type="ARBA" id="ARBA00022777"/>
    </source>
</evidence>
<dbReference type="InterPro" id="IPR022495">
    <property type="entry name" value="Bud32"/>
</dbReference>
<keyword evidence="10" id="KW-0378">Hydrolase</keyword>
<dbReference type="Gene3D" id="1.10.510.10">
    <property type="entry name" value="Transferase(Phosphotransferase) domain 1"/>
    <property type="match status" value="1"/>
</dbReference>
<keyword evidence="9" id="KW-0418">Kinase</keyword>
<dbReference type="Pfam" id="PF06293">
    <property type="entry name" value="Kdo"/>
    <property type="match status" value="1"/>
</dbReference>
<keyword evidence="5" id="KW-0597">Phosphoprotein</keyword>
<evidence type="ECO:0000259" key="21">
    <source>
        <dbReference type="PROSITE" id="PS50011"/>
    </source>
</evidence>
<comment type="catalytic activity">
    <reaction evidence="14">
        <text>L-seryl-[protein] + ATP = O-phospho-L-seryl-[protein] + ADP + H(+)</text>
        <dbReference type="Rhea" id="RHEA:17989"/>
        <dbReference type="Rhea" id="RHEA-COMP:9863"/>
        <dbReference type="Rhea" id="RHEA-COMP:11604"/>
        <dbReference type="ChEBI" id="CHEBI:15378"/>
        <dbReference type="ChEBI" id="CHEBI:29999"/>
        <dbReference type="ChEBI" id="CHEBI:30616"/>
        <dbReference type="ChEBI" id="CHEBI:83421"/>
        <dbReference type="ChEBI" id="CHEBI:456216"/>
        <dbReference type="EC" id="2.7.11.1"/>
    </reaction>
</comment>
<dbReference type="EMBL" id="JARQWQ010000039">
    <property type="protein sequence ID" value="KAK2559703.1"/>
    <property type="molecule type" value="Genomic_DNA"/>
</dbReference>
<comment type="catalytic activity">
    <reaction evidence="13">
        <text>L-threonyl-[protein] + ATP = O-phospho-L-threonyl-[protein] + ADP + H(+)</text>
        <dbReference type="Rhea" id="RHEA:46608"/>
        <dbReference type="Rhea" id="RHEA-COMP:11060"/>
        <dbReference type="Rhea" id="RHEA-COMP:11605"/>
        <dbReference type="ChEBI" id="CHEBI:15378"/>
        <dbReference type="ChEBI" id="CHEBI:30013"/>
        <dbReference type="ChEBI" id="CHEBI:30616"/>
        <dbReference type="ChEBI" id="CHEBI:61977"/>
        <dbReference type="ChEBI" id="CHEBI:456216"/>
        <dbReference type="EC" id="2.7.11.1"/>
    </reaction>
</comment>
<comment type="function">
    <text evidence="15">Component of the EKC/KEOPS complex that is required for the formation of a threonylcarbamoyl group on adenosine at position 37 (t(6)A37) in tRNAs that read codons beginning with adenine. The complex is probably involved in the transfer of the threonylcarbamoyl moiety of threonylcarbamoyl-AMP (TC-AMP) to the N6 group of A37. TP53RK has ATPase activity in the context of the EKC/KEOPS complex and likely plays a supporting role to the catalytic subunit OSGEP. Atypical protein kinase that phosphorylates 'Ser-15' of p53/TP53 protein and may therefore participate in its activation.</text>
</comment>
<evidence type="ECO:0000256" key="16">
    <source>
        <dbReference type="ARBA" id="ARBA00062157"/>
    </source>
</evidence>
<evidence type="ECO:0000256" key="20">
    <source>
        <dbReference type="SAM" id="Coils"/>
    </source>
</evidence>
<evidence type="ECO:0000256" key="15">
    <source>
        <dbReference type="ARBA" id="ARBA00056624"/>
    </source>
</evidence>
<dbReference type="GO" id="GO:0000408">
    <property type="term" value="C:EKC/KEOPS complex"/>
    <property type="evidence" value="ECO:0007669"/>
    <property type="project" value="TreeGrafter"/>
</dbReference>
<evidence type="ECO:0000256" key="3">
    <source>
        <dbReference type="ARBA" id="ARBA00012513"/>
    </source>
</evidence>
<keyword evidence="8" id="KW-0547">Nucleotide-binding</keyword>
<dbReference type="InterPro" id="IPR011009">
    <property type="entry name" value="Kinase-like_dom_sf"/>
</dbReference>
<comment type="subcellular location">
    <subcellularLocation>
        <location evidence="1">Nucleus</location>
    </subcellularLocation>
</comment>
<reference evidence="22" key="2">
    <citation type="journal article" date="2023" name="Science">
        <title>Genomic signatures of disease resistance in endangered staghorn corals.</title>
        <authorList>
            <person name="Vollmer S.V."/>
            <person name="Selwyn J.D."/>
            <person name="Despard B.A."/>
            <person name="Roesel C.L."/>
        </authorList>
    </citation>
    <scope>NUCLEOTIDE SEQUENCE</scope>
    <source>
        <strain evidence="22">K2</strain>
    </source>
</reference>
<keyword evidence="4" id="KW-0723">Serine/threonine-protein kinase</keyword>
<evidence type="ECO:0000256" key="5">
    <source>
        <dbReference type="ARBA" id="ARBA00022553"/>
    </source>
</evidence>
<dbReference type="PROSITE" id="PS00109">
    <property type="entry name" value="PROTEIN_KINASE_TYR"/>
    <property type="match status" value="1"/>
</dbReference>
<evidence type="ECO:0000256" key="4">
    <source>
        <dbReference type="ARBA" id="ARBA00022527"/>
    </source>
</evidence>
<organism evidence="22 23">
    <name type="scientific">Acropora cervicornis</name>
    <name type="common">Staghorn coral</name>
    <dbReference type="NCBI Taxonomy" id="6130"/>
    <lineage>
        <taxon>Eukaryota</taxon>
        <taxon>Metazoa</taxon>
        <taxon>Cnidaria</taxon>
        <taxon>Anthozoa</taxon>
        <taxon>Hexacorallia</taxon>
        <taxon>Scleractinia</taxon>
        <taxon>Astrocoeniina</taxon>
        <taxon>Acroporidae</taxon>
        <taxon>Acropora</taxon>
    </lineage>
</organism>
<protein>
    <recommendedName>
        <fullName evidence="3">non-specific serine/threonine protein kinase</fullName>
        <ecNumber evidence="3">2.7.11.1</ecNumber>
    </recommendedName>
    <alternativeName>
        <fullName evidence="17">Nori-2</fullName>
    </alternativeName>
    <alternativeName>
        <fullName evidence="18">TP53-regulating kinase</fullName>
    </alternativeName>
    <alternativeName>
        <fullName evidence="19">p53-related protein kinase</fullName>
    </alternativeName>
</protein>
<evidence type="ECO:0000256" key="17">
    <source>
        <dbReference type="ARBA" id="ARBA00079584"/>
    </source>
</evidence>
<dbReference type="PANTHER" id="PTHR12209">
    <property type="entry name" value="NON-SPECIFIC SERINE/THREONINE PROTEIN KINASE"/>
    <property type="match status" value="1"/>
</dbReference>
<dbReference type="GO" id="GO:0005829">
    <property type="term" value="C:cytosol"/>
    <property type="evidence" value="ECO:0007669"/>
    <property type="project" value="TreeGrafter"/>
</dbReference>
<name>A0AAD9QEB7_ACRCE</name>
<evidence type="ECO:0000256" key="1">
    <source>
        <dbReference type="ARBA" id="ARBA00004123"/>
    </source>
</evidence>
<keyword evidence="6" id="KW-0808">Transferase</keyword>
<evidence type="ECO:0000256" key="6">
    <source>
        <dbReference type="ARBA" id="ARBA00022679"/>
    </source>
</evidence>
<comment type="similarity">
    <text evidence="2">Belongs to the protein kinase superfamily. BUD32 family.</text>
</comment>
<evidence type="ECO:0000256" key="10">
    <source>
        <dbReference type="ARBA" id="ARBA00022801"/>
    </source>
</evidence>
<dbReference type="FunFam" id="1.10.510.10:FF:000323">
    <property type="entry name" value="TP53-regulating kinase, putative"/>
    <property type="match status" value="1"/>
</dbReference>
<dbReference type="GO" id="GO:0004674">
    <property type="term" value="F:protein serine/threonine kinase activity"/>
    <property type="evidence" value="ECO:0007669"/>
    <property type="project" value="UniProtKB-KW"/>
</dbReference>
<dbReference type="Gene3D" id="3.30.200.20">
    <property type="entry name" value="Phosphorylase Kinase, domain 1"/>
    <property type="match status" value="1"/>
</dbReference>
<evidence type="ECO:0000256" key="11">
    <source>
        <dbReference type="ARBA" id="ARBA00022840"/>
    </source>
</evidence>
<evidence type="ECO:0000256" key="12">
    <source>
        <dbReference type="ARBA" id="ARBA00023242"/>
    </source>
</evidence>
<evidence type="ECO:0000313" key="23">
    <source>
        <dbReference type="Proteomes" id="UP001249851"/>
    </source>
</evidence>
<keyword evidence="23" id="KW-1185">Reference proteome</keyword>
<evidence type="ECO:0000256" key="13">
    <source>
        <dbReference type="ARBA" id="ARBA00047899"/>
    </source>
</evidence>
<evidence type="ECO:0000256" key="8">
    <source>
        <dbReference type="ARBA" id="ARBA00022741"/>
    </source>
</evidence>
<evidence type="ECO:0000313" key="22">
    <source>
        <dbReference type="EMBL" id="KAK2559703.1"/>
    </source>
</evidence>
<evidence type="ECO:0000256" key="14">
    <source>
        <dbReference type="ARBA" id="ARBA00048679"/>
    </source>
</evidence>
<dbReference type="InterPro" id="IPR000719">
    <property type="entry name" value="Prot_kinase_dom"/>
</dbReference>
<feature type="domain" description="Protein kinase" evidence="21">
    <location>
        <begin position="10"/>
        <end position="230"/>
    </location>
</feature>
<proteinExistence type="inferred from homology"/>
<dbReference type="AlphaFoldDB" id="A0AAD9QEB7"/>
<keyword evidence="12" id="KW-0539">Nucleus</keyword>
<dbReference type="Proteomes" id="UP001249851">
    <property type="component" value="Unassembled WGS sequence"/>
</dbReference>
<dbReference type="GO" id="GO:0008033">
    <property type="term" value="P:tRNA processing"/>
    <property type="evidence" value="ECO:0007669"/>
    <property type="project" value="UniProtKB-KW"/>
</dbReference>
<dbReference type="EC" id="2.7.11.1" evidence="3"/>
<dbReference type="PANTHER" id="PTHR12209:SF0">
    <property type="entry name" value="EKC_KEOPS COMPLEX SUBUNIT TP53RK"/>
    <property type="match status" value="1"/>
</dbReference>
<dbReference type="InterPro" id="IPR008266">
    <property type="entry name" value="Tyr_kinase_AS"/>
</dbReference>
<dbReference type="GO" id="GO:0016787">
    <property type="term" value="F:hydrolase activity"/>
    <property type="evidence" value="ECO:0007669"/>
    <property type="project" value="UniProtKB-KW"/>
</dbReference>
<accession>A0AAD9QEB7</accession>
<sequence length="230" mass="26406">MASPMEICDSTTWTLVKQGAEARVYKTQFYNKNTIVKERFSKSYRHPSLDEKLTHRRTNQEVRSILRCRKAGICTPAVYFVDYSSHRIFMEEIPDSVTARDHINNLLQLSAEAAEQKLQSLAQNIGNTLAEMHNVDCIHGDLTTSNILLKKGFEKIVVIDFGLSFISGLTEDKGVDLYVLERAFLSTHPNTEHIFQIVLESYKKRAKKTEEIIKKLDEVRLRGRKRTMVG</sequence>
<comment type="subunit">
    <text evidence="16">Component of the EKC/KEOPS complex composed of at least GON7, TP53RK, TPRKB, OSGEP and LAGE3; the whole complex dimerizes.</text>
</comment>
<evidence type="ECO:0000256" key="7">
    <source>
        <dbReference type="ARBA" id="ARBA00022694"/>
    </source>
</evidence>
<keyword evidence="20" id="KW-0175">Coiled coil</keyword>
<reference evidence="22" key="1">
    <citation type="journal article" date="2023" name="G3 (Bethesda)">
        <title>Whole genome assembly and annotation of the endangered Caribbean coral Acropora cervicornis.</title>
        <authorList>
            <person name="Selwyn J.D."/>
            <person name="Vollmer S.V."/>
        </authorList>
    </citation>
    <scope>NUCLEOTIDE SEQUENCE</scope>
    <source>
        <strain evidence="22">K2</strain>
    </source>
</reference>
<evidence type="ECO:0000256" key="19">
    <source>
        <dbReference type="ARBA" id="ARBA00081359"/>
    </source>
</evidence>
<evidence type="ECO:0000256" key="18">
    <source>
        <dbReference type="ARBA" id="ARBA00080585"/>
    </source>
</evidence>
<dbReference type="SUPFAM" id="SSF56112">
    <property type="entry name" value="Protein kinase-like (PK-like)"/>
    <property type="match status" value="1"/>
</dbReference>
<keyword evidence="11" id="KW-0067">ATP-binding</keyword>
<dbReference type="NCBIfam" id="TIGR03724">
    <property type="entry name" value="arch_bud32"/>
    <property type="match status" value="1"/>
</dbReference>